<keyword evidence="17" id="KW-1185">Reference proteome</keyword>
<dbReference type="InterPro" id="IPR005106">
    <property type="entry name" value="Asp/hSer_DH_NAD-bd"/>
</dbReference>
<gene>
    <name evidence="16" type="ORF">DS745_13770</name>
</gene>
<dbReference type="InterPro" id="IPR001342">
    <property type="entry name" value="HDH_cat"/>
</dbReference>
<organism evidence="16 17">
    <name type="scientific">Anaerobacillus alkaliphilus</name>
    <dbReference type="NCBI Taxonomy" id="1548597"/>
    <lineage>
        <taxon>Bacteria</taxon>
        <taxon>Bacillati</taxon>
        <taxon>Bacillota</taxon>
        <taxon>Bacilli</taxon>
        <taxon>Bacillales</taxon>
        <taxon>Bacillaceae</taxon>
        <taxon>Anaerobacillus</taxon>
    </lineage>
</organism>
<evidence type="ECO:0000256" key="4">
    <source>
        <dbReference type="ARBA" id="ARBA00013213"/>
    </source>
</evidence>
<accession>A0A4Q0VS56</accession>
<name>A0A4Q0VS56_9BACI</name>
<evidence type="ECO:0000256" key="8">
    <source>
        <dbReference type="ARBA" id="ARBA00023002"/>
    </source>
</evidence>
<dbReference type="EC" id="1.1.1.3" evidence="4 12"/>
<dbReference type="UniPathway" id="UPA00051">
    <property type="reaction ID" value="UER00465"/>
</dbReference>
<evidence type="ECO:0000256" key="3">
    <source>
        <dbReference type="ARBA" id="ARBA00006753"/>
    </source>
</evidence>
<keyword evidence="10 12" id="KW-0486">Methionine biosynthesis</keyword>
<dbReference type="Proteomes" id="UP000290649">
    <property type="component" value="Unassembled WGS sequence"/>
</dbReference>
<dbReference type="Gene3D" id="3.40.50.720">
    <property type="entry name" value="NAD(P)-binding Rossmann-like Domain"/>
    <property type="match status" value="1"/>
</dbReference>
<keyword evidence="12" id="KW-0521">NADP</keyword>
<dbReference type="InterPro" id="IPR019811">
    <property type="entry name" value="HDH_CS"/>
</dbReference>
<evidence type="ECO:0000256" key="13">
    <source>
        <dbReference type="RuleBase" id="RU004171"/>
    </source>
</evidence>
<comment type="caution">
    <text evidence="16">The sequence shown here is derived from an EMBL/GenBank/DDBJ whole genome shotgun (WGS) entry which is preliminary data.</text>
</comment>
<keyword evidence="8 12" id="KW-0560">Oxidoreductase</keyword>
<dbReference type="NCBIfam" id="NF004976">
    <property type="entry name" value="PRK06349.1"/>
    <property type="match status" value="1"/>
</dbReference>
<feature type="domain" description="Aspartate/homoserine dehydrogenase NAD-binding" evidence="15">
    <location>
        <begin position="42"/>
        <end position="154"/>
    </location>
</feature>
<dbReference type="EMBL" id="QOUX01000042">
    <property type="protein sequence ID" value="RXI99936.1"/>
    <property type="molecule type" value="Genomic_DNA"/>
</dbReference>
<evidence type="ECO:0000259" key="14">
    <source>
        <dbReference type="Pfam" id="PF00742"/>
    </source>
</evidence>
<dbReference type="GO" id="GO:0004412">
    <property type="term" value="F:homoserine dehydrogenase activity"/>
    <property type="evidence" value="ECO:0007669"/>
    <property type="project" value="UniProtKB-EC"/>
</dbReference>
<protein>
    <recommendedName>
        <fullName evidence="5 12">Homoserine dehydrogenase</fullName>
        <ecNumber evidence="4 12">1.1.1.3</ecNumber>
    </recommendedName>
</protein>
<dbReference type="PANTHER" id="PTHR43331">
    <property type="entry name" value="HOMOSERINE DEHYDROGENASE"/>
    <property type="match status" value="1"/>
</dbReference>
<dbReference type="AlphaFoldDB" id="A0A4Q0VS56"/>
<dbReference type="PROSITE" id="PS01042">
    <property type="entry name" value="HOMOSER_DHGENASE"/>
    <property type="match status" value="1"/>
</dbReference>
<evidence type="ECO:0000313" key="16">
    <source>
        <dbReference type="EMBL" id="RXI99936.1"/>
    </source>
</evidence>
<evidence type="ECO:0000256" key="12">
    <source>
        <dbReference type="RuleBase" id="RU000579"/>
    </source>
</evidence>
<dbReference type="UniPathway" id="UPA00050">
    <property type="reaction ID" value="UER00063"/>
</dbReference>
<dbReference type="Pfam" id="PF03447">
    <property type="entry name" value="NAD_binding_3"/>
    <property type="match status" value="1"/>
</dbReference>
<proteinExistence type="inferred from homology"/>
<dbReference type="Gene3D" id="3.30.360.10">
    <property type="entry name" value="Dihydrodipicolinate Reductase, domain 2"/>
    <property type="match status" value="1"/>
</dbReference>
<dbReference type="PANTHER" id="PTHR43331:SF1">
    <property type="entry name" value="HOMOSERINE DEHYDROGENASE"/>
    <property type="match status" value="1"/>
</dbReference>
<dbReference type="GO" id="GO:0050661">
    <property type="term" value="F:NADP binding"/>
    <property type="evidence" value="ECO:0007669"/>
    <property type="project" value="InterPro"/>
</dbReference>
<evidence type="ECO:0000256" key="1">
    <source>
        <dbReference type="ARBA" id="ARBA00005056"/>
    </source>
</evidence>
<evidence type="ECO:0000256" key="9">
    <source>
        <dbReference type="ARBA" id="ARBA00023053"/>
    </source>
</evidence>
<evidence type="ECO:0000313" key="17">
    <source>
        <dbReference type="Proteomes" id="UP000290649"/>
    </source>
</evidence>
<keyword evidence="6 12" id="KW-0028">Amino-acid biosynthesis</keyword>
<reference evidence="16 17" key="1">
    <citation type="journal article" date="2019" name="Int. J. Syst. Evol. Microbiol.">
        <title>Anaerobacillus alkaliphilus sp. nov., a novel alkaliphilic and moderately halophilic bacterium.</title>
        <authorList>
            <person name="Borsodi A.K."/>
            <person name="Aszalos J.M."/>
            <person name="Bihari P."/>
            <person name="Nagy I."/>
            <person name="Schumann P."/>
            <person name="Sproer C."/>
            <person name="Kovacs A.L."/>
            <person name="Boka K."/>
            <person name="Dobosy P."/>
            <person name="Ovari M."/>
            <person name="Szili-Kovacs T."/>
            <person name="Toth E."/>
        </authorList>
    </citation>
    <scope>NUCLEOTIDE SEQUENCE [LARGE SCALE GENOMIC DNA]</scope>
    <source>
        <strain evidence="16 17">B16-10</strain>
    </source>
</reference>
<dbReference type="FunFam" id="3.30.360.10:FF:000005">
    <property type="entry name" value="Homoserine dehydrogenase"/>
    <property type="match status" value="1"/>
</dbReference>
<comment type="pathway">
    <text evidence="1 12">Amino-acid biosynthesis; L-threonine biosynthesis; L-threonine from L-aspartate: step 3/5.</text>
</comment>
<evidence type="ECO:0000256" key="2">
    <source>
        <dbReference type="ARBA" id="ARBA00005062"/>
    </source>
</evidence>
<dbReference type="SUPFAM" id="SSF51735">
    <property type="entry name" value="NAD(P)-binding Rossmann-fold domains"/>
    <property type="match status" value="1"/>
</dbReference>
<evidence type="ECO:0000256" key="5">
    <source>
        <dbReference type="ARBA" id="ARBA00013376"/>
    </source>
</evidence>
<evidence type="ECO:0000256" key="11">
    <source>
        <dbReference type="ARBA" id="ARBA00048841"/>
    </source>
</evidence>
<dbReference type="SUPFAM" id="SSF55347">
    <property type="entry name" value="Glyceraldehyde-3-phosphate dehydrogenase-like, C-terminal domain"/>
    <property type="match status" value="1"/>
</dbReference>
<dbReference type="Pfam" id="PF00742">
    <property type="entry name" value="Homoserine_dh"/>
    <property type="match status" value="1"/>
</dbReference>
<evidence type="ECO:0000256" key="7">
    <source>
        <dbReference type="ARBA" id="ARBA00022697"/>
    </source>
</evidence>
<comment type="pathway">
    <text evidence="2 12">Amino-acid biosynthesis; L-methionine biosynthesis via de novo pathway; L-homoserine from L-aspartate: step 3/3.</text>
</comment>
<keyword evidence="9" id="KW-0915">Sodium</keyword>
<feature type="domain" description="Homoserine dehydrogenase catalytic" evidence="14">
    <location>
        <begin position="167"/>
        <end position="344"/>
    </location>
</feature>
<sequence>MKELKTFPYLERFFYFVRLVVRKFSTWNVKEMVSLIKIGLLGFGTVNSGVYEGITDTLSYLEQLLGDSVSVEKILIRDKQKYSNNSNDELLTDVADDFFKHEYHVVFEAMGGEQPALDYVTFLLTKRIPVITANKELIAKHGSKLESLAKKYETFIGFEATVAGGIPIINTLKSQLQWTSVEKVSGILNGTTNYIITSLQEGNRTFESVLREAQELGFAEADPTSDVEGYDALYKLQILCRLCFGSWPTPEQFQRTGMSHLKSWHFKAGDYFQLKLKYIAEAYYDGHEVKGSISPTFVEEKHPLSSIINENNGIFLQGDWLGNFVASGPGAGKKPTATSMIEDYLHQLQNKTFKQTPIKRKVVNHVDTKEYLVLYDIANEKEIYQFLKLVTYRVDKVVQFENKEKVAMLITANQLLPSIKSADQPVDIFPVLRVNTKVEKFTVETQLKAL</sequence>
<dbReference type="InterPro" id="IPR036291">
    <property type="entry name" value="NAD(P)-bd_dom_sf"/>
</dbReference>
<comment type="similarity">
    <text evidence="3 13">Belongs to the homoserine dehydrogenase family.</text>
</comment>
<comment type="catalytic activity">
    <reaction evidence="11">
        <text>L-homoserine + NADP(+) = L-aspartate 4-semialdehyde + NADPH + H(+)</text>
        <dbReference type="Rhea" id="RHEA:15761"/>
        <dbReference type="ChEBI" id="CHEBI:15378"/>
        <dbReference type="ChEBI" id="CHEBI:57476"/>
        <dbReference type="ChEBI" id="CHEBI:57783"/>
        <dbReference type="ChEBI" id="CHEBI:58349"/>
        <dbReference type="ChEBI" id="CHEBI:537519"/>
        <dbReference type="EC" id="1.1.1.3"/>
    </reaction>
    <physiologicalReaction direction="right-to-left" evidence="11">
        <dbReference type="Rhea" id="RHEA:15763"/>
    </physiologicalReaction>
</comment>
<dbReference type="GO" id="GO:0009088">
    <property type="term" value="P:threonine biosynthetic process"/>
    <property type="evidence" value="ECO:0007669"/>
    <property type="project" value="UniProtKB-UniPathway"/>
</dbReference>
<dbReference type="GO" id="GO:0009086">
    <property type="term" value="P:methionine biosynthetic process"/>
    <property type="evidence" value="ECO:0007669"/>
    <property type="project" value="UniProtKB-KW"/>
</dbReference>
<evidence type="ECO:0000259" key="15">
    <source>
        <dbReference type="Pfam" id="PF03447"/>
    </source>
</evidence>
<evidence type="ECO:0000256" key="6">
    <source>
        <dbReference type="ARBA" id="ARBA00022605"/>
    </source>
</evidence>
<evidence type="ECO:0000256" key="10">
    <source>
        <dbReference type="ARBA" id="ARBA00023167"/>
    </source>
</evidence>
<keyword evidence="7 12" id="KW-0791">Threonine biosynthesis</keyword>